<name>A0A6N3E551_9CLOT</name>
<organism evidence="1">
    <name type="scientific">Clostridium paraputrificum</name>
    <dbReference type="NCBI Taxonomy" id="29363"/>
    <lineage>
        <taxon>Bacteria</taxon>
        <taxon>Bacillati</taxon>
        <taxon>Bacillota</taxon>
        <taxon>Clostridia</taxon>
        <taxon>Eubacteriales</taxon>
        <taxon>Clostridiaceae</taxon>
        <taxon>Clostridium</taxon>
    </lineage>
</organism>
<evidence type="ECO:0000313" key="1">
    <source>
        <dbReference type="EMBL" id="VYU35014.1"/>
    </source>
</evidence>
<dbReference type="RefSeq" id="WP_291671121.1">
    <property type="nucleotide sequence ID" value="NZ_CACRTV010000050.1"/>
</dbReference>
<protein>
    <submittedName>
        <fullName evidence="1">Uncharacterized protein</fullName>
    </submittedName>
</protein>
<proteinExistence type="predicted"/>
<gene>
    <name evidence="1" type="ORF">CPLFYP93_02059</name>
</gene>
<dbReference type="AlphaFoldDB" id="A0A6N3E551"/>
<accession>A0A6N3E551</accession>
<reference evidence="1" key="1">
    <citation type="submission" date="2019-11" db="EMBL/GenBank/DDBJ databases">
        <authorList>
            <person name="Feng L."/>
        </authorList>
    </citation>
    <scope>NUCLEOTIDE SEQUENCE</scope>
    <source>
        <strain evidence="1">CParaputrificumLFYP93</strain>
    </source>
</reference>
<dbReference type="EMBL" id="CACRTV010000050">
    <property type="protein sequence ID" value="VYU35014.1"/>
    <property type="molecule type" value="Genomic_DNA"/>
</dbReference>
<sequence>MKNKETLDESNFYGQVLEEEKKVDISKPCDPSNPDYPWVSCGIDKHKDKDNE</sequence>